<evidence type="ECO:0000256" key="6">
    <source>
        <dbReference type="ARBA" id="ARBA00022779"/>
    </source>
</evidence>
<feature type="region of interest" description="Disordered" evidence="12">
    <location>
        <begin position="199"/>
        <end position="221"/>
    </location>
</feature>
<dbReference type="EMBL" id="JMIB01000004">
    <property type="protein sequence ID" value="KDM93071.1"/>
    <property type="molecule type" value="Genomic_DNA"/>
</dbReference>
<dbReference type="Gene3D" id="1.10.287.500">
    <property type="entry name" value="Helix hairpin bin"/>
    <property type="match status" value="1"/>
</dbReference>
<name>A0A066RVE3_9GAMM</name>
<evidence type="ECO:0000256" key="8">
    <source>
        <dbReference type="ARBA" id="ARBA00022912"/>
    </source>
</evidence>
<accession>A0A066RVE3</accession>
<evidence type="ECO:0000256" key="10">
    <source>
        <dbReference type="PIRNR" id="PIRNR002884"/>
    </source>
</evidence>
<evidence type="ECO:0000256" key="7">
    <source>
        <dbReference type="ARBA" id="ARBA00022801"/>
    </source>
</evidence>
<evidence type="ECO:0000256" key="2">
    <source>
        <dbReference type="ARBA" id="ARBA00005908"/>
    </source>
</evidence>
<dbReference type="Proteomes" id="UP000027192">
    <property type="component" value="Unassembled WGS sequence"/>
</dbReference>
<dbReference type="GO" id="GO:0050920">
    <property type="term" value="P:regulation of chemotaxis"/>
    <property type="evidence" value="ECO:0007669"/>
    <property type="project" value="InterPro"/>
</dbReference>
<evidence type="ECO:0000256" key="11">
    <source>
        <dbReference type="PIRSR" id="PIRSR002884-1"/>
    </source>
</evidence>
<evidence type="ECO:0000256" key="12">
    <source>
        <dbReference type="SAM" id="MobiDB-lite"/>
    </source>
</evidence>
<dbReference type="RefSeq" id="WP_036748509.1">
    <property type="nucleotide sequence ID" value="NZ_JAGSGC010000002.1"/>
</dbReference>
<keyword evidence="8 10" id="KW-0904">Protein phosphatase</keyword>
<dbReference type="OrthoDB" id="9773007at2"/>
<keyword evidence="6 10" id="KW-0283">Flagellar rotation</keyword>
<reference evidence="13 14" key="1">
    <citation type="submission" date="2014-04" db="EMBL/GenBank/DDBJ databases">
        <title>Draft genome sequence of Photobacterium halotolerans S2753: a solonamide, ngercheumicin and holomycin producer.</title>
        <authorList>
            <person name="Machado H.R."/>
            <person name="Gram L."/>
        </authorList>
    </citation>
    <scope>NUCLEOTIDE SEQUENCE [LARGE SCALE GENOMIC DNA]</scope>
    <source>
        <strain evidence="13 14">S2753</strain>
    </source>
</reference>
<dbReference type="AlphaFoldDB" id="A0A066RVE3"/>
<dbReference type="PIRSF" id="PIRSF002884">
    <property type="entry name" value="CheZ"/>
    <property type="match status" value="1"/>
</dbReference>
<keyword evidence="14" id="KW-1185">Reference proteome</keyword>
<keyword evidence="7 10" id="KW-0378">Hydrolase</keyword>
<comment type="subcellular location">
    <subcellularLocation>
        <location evidence="1 10">Cytoplasm</location>
    </subcellularLocation>
</comment>
<comment type="caution">
    <text evidence="13">The sequence shown here is derived from an EMBL/GenBank/DDBJ whole genome shotgun (WGS) entry which is preliminary data.</text>
</comment>
<evidence type="ECO:0000256" key="1">
    <source>
        <dbReference type="ARBA" id="ARBA00004496"/>
    </source>
</evidence>
<keyword evidence="5 10" id="KW-0145">Chemotaxis</keyword>
<comment type="subunit">
    <text evidence="10">Homodimer.</text>
</comment>
<evidence type="ECO:0000256" key="9">
    <source>
        <dbReference type="ARBA" id="ARBA00029599"/>
    </source>
</evidence>
<evidence type="ECO:0000256" key="5">
    <source>
        <dbReference type="ARBA" id="ARBA00022500"/>
    </source>
</evidence>
<dbReference type="GO" id="GO:0097588">
    <property type="term" value="P:archaeal or bacterial-type flagellum-dependent cell motility"/>
    <property type="evidence" value="ECO:0007669"/>
    <property type="project" value="UniProtKB-KW"/>
</dbReference>
<dbReference type="PANTHER" id="PTHR43693:SF1">
    <property type="entry name" value="PROTEIN PHOSPHATASE CHEZ"/>
    <property type="match status" value="1"/>
</dbReference>
<organism evidence="13 14">
    <name type="scientific">Photobacterium galatheae</name>
    <dbReference type="NCBI Taxonomy" id="1654360"/>
    <lineage>
        <taxon>Bacteria</taxon>
        <taxon>Pseudomonadati</taxon>
        <taxon>Pseudomonadota</taxon>
        <taxon>Gammaproteobacteria</taxon>
        <taxon>Vibrionales</taxon>
        <taxon>Vibrionaceae</taxon>
        <taxon>Photobacterium</taxon>
    </lineage>
</organism>
<comment type="similarity">
    <text evidence="2 10">Belongs to the CheZ family.</text>
</comment>
<dbReference type="InterPro" id="IPR050992">
    <property type="entry name" value="CheZ_family_phosphatases"/>
</dbReference>
<evidence type="ECO:0000313" key="13">
    <source>
        <dbReference type="EMBL" id="KDM93071.1"/>
    </source>
</evidence>
<comment type="function">
    <text evidence="10">Plays an important role in bacterial chemotaxis signal transduction pathway by accelerating the dephosphorylation of phosphorylated CheY (CheY-P).</text>
</comment>
<dbReference type="SUPFAM" id="SSF75708">
    <property type="entry name" value="Chemotaxis phosphatase CheZ"/>
    <property type="match status" value="1"/>
</dbReference>
<dbReference type="GO" id="GO:0005737">
    <property type="term" value="C:cytoplasm"/>
    <property type="evidence" value="ECO:0007669"/>
    <property type="project" value="UniProtKB-SubCell"/>
</dbReference>
<gene>
    <name evidence="13" type="ORF">EA58_02465</name>
</gene>
<protein>
    <recommendedName>
        <fullName evidence="3 10">Protein phosphatase CheZ</fullName>
        <ecNumber evidence="10">3.1.3.-</ecNumber>
    </recommendedName>
    <alternativeName>
        <fullName evidence="9 10">Chemotaxis protein CheZ</fullName>
    </alternativeName>
</protein>
<keyword evidence="4 10" id="KW-0963">Cytoplasm</keyword>
<dbReference type="Pfam" id="PF04344">
    <property type="entry name" value="CheZ"/>
    <property type="match status" value="1"/>
</dbReference>
<evidence type="ECO:0000256" key="3">
    <source>
        <dbReference type="ARBA" id="ARBA00018484"/>
    </source>
</evidence>
<evidence type="ECO:0000256" key="4">
    <source>
        <dbReference type="ARBA" id="ARBA00022490"/>
    </source>
</evidence>
<evidence type="ECO:0000313" key="14">
    <source>
        <dbReference type="Proteomes" id="UP000027192"/>
    </source>
</evidence>
<feature type="site" description="Enhances dephosphorylation of CheY-P" evidence="11">
    <location>
        <position position="168"/>
    </location>
</feature>
<dbReference type="GO" id="GO:0004721">
    <property type="term" value="F:phosphoprotein phosphatase activity"/>
    <property type="evidence" value="ECO:0007669"/>
    <property type="project" value="UniProtKB-KW"/>
</dbReference>
<dbReference type="GO" id="GO:0009288">
    <property type="term" value="C:bacterial-type flagellum"/>
    <property type="evidence" value="ECO:0007669"/>
    <property type="project" value="InterPro"/>
</dbReference>
<dbReference type="GO" id="GO:0006935">
    <property type="term" value="P:chemotaxis"/>
    <property type="evidence" value="ECO:0007669"/>
    <property type="project" value="UniProtKB-KW"/>
</dbReference>
<dbReference type="PANTHER" id="PTHR43693">
    <property type="entry name" value="PROTEIN PHOSPHATASE CHEZ"/>
    <property type="match status" value="1"/>
</dbReference>
<dbReference type="EC" id="3.1.3.-" evidence="10"/>
<sequence length="240" mass="27083">MISLEQARELVSLLETNQLAEANELFRSMVTDCRDPMYMEVGKLTRQLHDSLRNFRLDPRIADLATTDIPDARGRLTYVIDKTEEAANRTMDAVEGTLPIADLLQERLLQVKPQWLRLMQGDITLSEFKSLCHTIDALLIQVEGDSQQLHQHLTEILMAQDFQDLTGQVIRRVIELVHEVEHQLVEILRAAGIEQSEGIAETNQKQQPLSPEGPIINSAGRTDVMSTQDDVDDLLSSLGF</sequence>
<dbReference type="InterPro" id="IPR007439">
    <property type="entry name" value="Chemotax_Pase_CheZ"/>
</dbReference>
<dbReference type="STRING" id="1654360.EA58_02465"/>
<proteinExistence type="inferred from homology"/>